<evidence type="ECO:0000313" key="1">
    <source>
        <dbReference type="EMBL" id="BAT99510.1"/>
    </source>
</evidence>
<protein>
    <submittedName>
        <fullName evidence="1">Uncharacterized protein</fullName>
    </submittedName>
</protein>
<gene>
    <name evidence="1" type="primary">Vigan.10G095800</name>
    <name evidence="1" type="ORF">VIGAN_10095800</name>
</gene>
<reference evidence="1 2" key="1">
    <citation type="journal article" date="2015" name="Sci. Rep.">
        <title>The power of single molecule real-time sequencing technology in the de novo assembly of a eukaryotic genome.</title>
        <authorList>
            <person name="Sakai H."/>
            <person name="Naito K."/>
            <person name="Ogiso-Tanaka E."/>
            <person name="Takahashi Y."/>
            <person name="Iseki K."/>
            <person name="Muto C."/>
            <person name="Satou K."/>
            <person name="Teruya K."/>
            <person name="Shiroma A."/>
            <person name="Shimoji M."/>
            <person name="Hirano T."/>
            <person name="Itoh T."/>
            <person name="Kaga A."/>
            <person name="Tomooka N."/>
        </authorList>
    </citation>
    <scope>NUCLEOTIDE SEQUENCE [LARGE SCALE GENOMIC DNA]</scope>
    <source>
        <strain evidence="2">cv. Shumari</strain>
    </source>
</reference>
<name>A0A0S3T2P6_PHAAN</name>
<dbReference type="AlphaFoldDB" id="A0A0S3T2P6"/>
<dbReference type="Proteomes" id="UP000291084">
    <property type="component" value="Chromosome 10"/>
</dbReference>
<feature type="non-terminal residue" evidence="1">
    <location>
        <position position="1"/>
    </location>
</feature>
<proteinExistence type="predicted"/>
<evidence type="ECO:0000313" key="2">
    <source>
        <dbReference type="Proteomes" id="UP000291084"/>
    </source>
</evidence>
<dbReference type="EMBL" id="AP015043">
    <property type="protein sequence ID" value="BAT99510.1"/>
    <property type="molecule type" value="Genomic_DNA"/>
</dbReference>
<organism evidence="1 2">
    <name type="scientific">Vigna angularis var. angularis</name>
    <dbReference type="NCBI Taxonomy" id="157739"/>
    <lineage>
        <taxon>Eukaryota</taxon>
        <taxon>Viridiplantae</taxon>
        <taxon>Streptophyta</taxon>
        <taxon>Embryophyta</taxon>
        <taxon>Tracheophyta</taxon>
        <taxon>Spermatophyta</taxon>
        <taxon>Magnoliopsida</taxon>
        <taxon>eudicotyledons</taxon>
        <taxon>Gunneridae</taxon>
        <taxon>Pentapetalae</taxon>
        <taxon>rosids</taxon>
        <taxon>fabids</taxon>
        <taxon>Fabales</taxon>
        <taxon>Fabaceae</taxon>
        <taxon>Papilionoideae</taxon>
        <taxon>50 kb inversion clade</taxon>
        <taxon>NPAAA clade</taxon>
        <taxon>indigoferoid/millettioid clade</taxon>
        <taxon>Phaseoleae</taxon>
        <taxon>Vigna</taxon>
    </lineage>
</organism>
<keyword evidence="2" id="KW-1185">Reference proteome</keyword>
<sequence length="94" mass="11139">FLHKILFLLKPSPELHQVTSAQIRITCTGASHQLLLRLQLYHLTKAIVSDKFIAEVNPSYSPFNQIRRKPIQVLADQTRRRHRLLLRFRCRRIL</sequence>
<accession>A0A0S3T2P6</accession>